<keyword evidence="11" id="KW-1015">Disulfide bond</keyword>
<dbReference type="PANTHER" id="PTHR31356:SF66">
    <property type="entry name" value="CATALASE-PEROXIDASE"/>
    <property type="match status" value="1"/>
</dbReference>
<dbReference type="PROSITE" id="PS00436">
    <property type="entry name" value="PEROXIDASE_2"/>
    <property type="match status" value="1"/>
</dbReference>
<feature type="active site" description="Proton acceptor" evidence="8">
    <location>
        <position position="128"/>
    </location>
</feature>
<evidence type="ECO:0000256" key="5">
    <source>
        <dbReference type="ARBA" id="ARBA00023002"/>
    </source>
</evidence>
<dbReference type="Proteomes" id="UP000070501">
    <property type="component" value="Unassembled WGS sequence"/>
</dbReference>
<dbReference type="GO" id="GO:0000302">
    <property type="term" value="P:response to reactive oxygen species"/>
    <property type="evidence" value="ECO:0007669"/>
    <property type="project" value="TreeGrafter"/>
</dbReference>
<evidence type="ECO:0000256" key="11">
    <source>
        <dbReference type="PIRSR" id="PIRSR601621-4"/>
    </source>
</evidence>
<keyword evidence="6 9" id="KW-0408">Iron</keyword>
<dbReference type="PROSITE" id="PS50873">
    <property type="entry name" value="PEROXIDASE_4"/>
    <property type="match status" value="1"/>
</dbReference>
<keyword evidence="2 12" id="KW-0575">Peroxidase</keyword>
<evidence type="ECO:0000313" key="16">
    <source>
        <dbReference type="Proteomes" id="UP000070501"/>
    </source>
</evidence>
<evidence type="ECO:0000256" key="4">
    <source>
        <dbReference type="ARBA" id="ARBA00022723"/>
    </source>
</evidence>
<feature type="site" description="Transition state stabilizer" evidence="10">
    <location>
        <position position="124"/>
    </location>
</feature>
<dbReference type="AlphaFoldDB" id="A0A136IUB5"/>
<evidence type="ECO:0000313" key="15">
    <source>
        <dbReference type="EMBL" id="KXJ88396.1"/>
    </source>
</evidence>
<dbReference type="OrthoDB" id="2113341at2759"/>
<feature type="binding site" description="axial binding residue" evidence="9">
    <location>
        <position position="257"/>
    </location>
    <ligand>
        <name>heme b</name>
        <dbReference type="ChEBI" id="CHEBI:60344"/>
    </ligand>
    <ligandPart>
        <name>Fe</name>
        <dbReference type="ChEBI" id="CHEBI:18248"/>
    </ligandPart>
</feature>
<keyword evidence="7" id="KW-0325">Glycoprotein</keyword>
<keyword evidence="4 9" id="KW-0479">Metal-binding</keyword>
<evidence type="ECO:0000256" key="9">
    <source>
        <dbReference type="PIRSR" id="PIRSR601621-2"/>
    </source>
</evidence>
<dbReference type="PRINTS" id="PR00458">
    <property type="entry name" value="PEROXIDASE"/>
</dbReference>
<dbReference type="Gene3D" id="1.10.520.10">
    <property type="match status" value="1"/>
</dbReference>
<dbReference type="GO" id="GO:0004601">
    <property type="term" value="F:peroxidase activity"/>
    <property type="evidence" value="ECO:0007669"/>
    <property type="project" value="UniProtKB-KW"/>
</dbReference>
<evidence type="ECO:0000256" key="1">
    <source>
        <dbReference type="ARBA" id="ARBA00006089"/>
    </source>
</evidence>
<evidence type="ECO:0000256" key="12">
    <source>
        <dbReference type="RuleBase" id="RU363051"/>
    </source>
</evidence>
<name>A0A136IUB5_9PEZI</name>
<feature type="domain" description="Plant heme peroxidase family profile" evidence="14">
    <location>
        <begin position="141"/>
        <end position="258"/>
    </location>
</feature>
<dbReference type="InParanoid" id="A0A136IUB5"/>
<evidence type="ECO:0000256" key="3">
    <source>
        <dbReference type="ARBA" id="ARBA00022617"/>
    </source>
</evidence>
<dbReference type="GO" id="GO:0046872">
    <property type="term" value="F:metal ion binding"/>
    <property type="evidence" value="ECO:0007669"/>
    <property type="project" value="UniProtKB-UniRule"/>
</dbReference>
<evidence type="ECO:0000256" key="7">
    <source>
        <dbReference type="ARBA" id="ARBA00023180"/>
    </source>
</evidence>
<organism evidence="15 16">
    <name type="scientific">Microdochium bolleyi</name>
    <dbReference type="NCBI Taxonomy" id="196109"/>
    <lineage>
        <taxon>Eukaryota</taxon>
        <taxon>Fungi</taxon>
        <taxon>Dikarya</taxon>
        <taxon>Ascomycota</taxon>
        <taxon>Pezizomycotina</taxon>
        <taxon>Sordariomycetes</taxon>
        <taxon>Xylariomycetidae</taxon>
        <taxon>Xylariales</taxon>
        <taxon>Microdochiaceae</taxon>
        <taxon>Microdochium</taxon>
    </lineage>
</organism>
<evidence type="ECO:0000256" key="10">
    <source>
        <dbReference type="PIRSR" id="PIRSR601621-3"/>
    </source>
</evidence>
<feature type="binding site" evidence="9">
    <location>
        <position position="282"/>
    </location>
    <ligand>
        <name>Ca(2+)</name>
        <dbReference type="ChEBI" id="CHEBI:29108"/>
        <label>2</label>
    </ligand>
</feature>
<evidence type="ECO:0000259" key="14">
    <source>
        <dbReference type="PROSITE" id="PS50873"/>
    </source>
</evidence>
<feature type="binding site" evidence="9">
    <location>
        <position position="143"/>
    </location>
    <ligand>
        <name>Ca(2+)</name>
        <dbReference type="ChEBI" id="CHEBI:29108"/>
        <label>1</label>
    </ligand>
</feature>
<comment type="cofactor">
    <cofactor evidence="9 12">
        <name>Ca(2+)</name>
        <dbReference type="ChEBI" id="CHEBI:29108"/>
    </cofactor>
    <text evidence="9 12">Binds 2 calcium ions per subunit.</text>
</comment>
<dbReference type="EMBL" id="KQ964258">
    <property type="protein sequence ID" value="KXJ88396.1"/>
    <property type="molecule type" value="Genomic_DNA"/>
</dbReference>
<feature type="region of interest" description="Disordered" evidence="13">
    <location>
        <begin position="211"/>
        <end position="230"/>
    </location>
</feature>
<dbReference type="PANTHER" id="PTHR31356">
    <property type="entry name" value="THYLAKOID LUMENAL 29 KDA PROTEIN, CHLOROPLASTIC-RELATED"/>
    <property type="match status" value="1"/>
</dbReference>
<evidence type="ECO:0000256" key="6">
    <source>
        <dbReference type="ARBA" id="ARBA00023004"/>
    </source>
</evidence>
<dbReference type="InterPro" id="IPR002016">
    <property type="entry name" value="Haem_peroxidase"/>
</dbReference>
<feature type="signal peptide" evidence="12">
    <location>
        <begin position="1"/>
        <end position="21"/>
    </location>
</feature>
<keyword evidence="12" id="KW-0732">Signal</keyword>
<dbReference type="InterPro" id="IPR001621">
    <property type="entry name" value="Ligninase"/>
</dbReference>
<feature type="binding site" evidence="9">
    <location>
        <position position="277"/>
    </location>
    <ligand>
        <name>Ca(2+)</name>
        <dbReference type="ChEBI" id="CHEBI:29108"/>
        <label>2</label>
    </ligand>
</feature>
<dbReference type="SUPFAM" id="SSF48113">
    <property type="entry name" value="Heme-dependent peroxidases"/>
    <property type="match status" value="1"/>
</dbReference>
<keyword evidence="16" id="KW-1185">Reference proteome</keyword>
<feature type="binding site" evidence="9">
    <location>
        <position position="129"/>
    </location>
    <ligand>
        <name>Ca(2+)</name>
        <dbReference type="ChEBI" id="CHEBI:29108"/>
        <label>1</label>
    </ligand>
</feature>
<protein>
    <recommendedName>
        <fullName evidence="12">Peroxidase</fullName>
        <ecNumber evidence="12">1.11.1.-</ecNumber>
    </recommendedName>
</protein>
<dbReference type="STRING" id="196109.A0A136IUB5"/>
<feature type="chain" id="PRO_5007230146" description="Peroxidase" evidence="12">
    <location>
        <begin position="22"/>
        <end position="362"/>
    </location>
</feature>
<dbReference type="EC" id="1.11.1.-" evidence="12"/>
<dbReference type="PRINTS" id="PR00462">
    <property type="entry name" value="LIGNINASE"/>
</dbReference>
<feature type="disulfide bond" evidence="11">
    <location>
        <begin position="115"/>
        <end position="202"/>
    </location>
</feature>
<dbReference type="Pfam" id="PF00141">
    <property type="entry name" value="peroxidase"/>
    <property type="match status" value="1"/>
</dbReference>
<evidence type="ECO:0000256" key="2">
    <source>
        <dbReference type="ARBA" id="ARBA00022559"/>
    </source>
</evidence>
<gene>
    <name evidence="15" type="ORF">Micbo1qcDRAFT_214279</name>
</gene>
<comment type="cofactor">
    <cofactor evidence="9">
        <name>heme b</name>
        <dbReference type="ChEBI" id="CHEBI:60344"/>
    </cofactor>
    <text evidence="9">Binds 1 heme b (iron(II)-protoporphyrin IX) group per subunit.</text>
</comment>
<dbReference type="GO" id="GO:0042744">
    <property type="term" value="P:hydrogen peroxide catabolic process"/>
    <property type="evidence" value="ECO:0007669"/>
    <property type="project" value="TreeGrafter"/>
</dbReference>
<reference evidence="16" key="1">
    <citation type="submission" date="2016-02" db="EMBL/GenBank/DDBJ databases">
        <title>Draft genome sequence of Microdochium bolleyi, a fungal endophyte of beachgrass.</title>
        <authorList>
            <consortium name="DOE Joint Genome Institute"/>
            <person name="David A.S."/>
            <person name="May G."/>
            <person name="Haridas S."/>
            <person name="Lim J."/>
            <person name="Wang M."/>
            <person name="Labutti K."/>
            <person name="Lipzen A."/>
            <person name="Barry K."/>
            <person name="Grigoriev I.V."/>
        </authorList>
    </citation>
    <scope>NUCLEOTIDE SEQUENCE [LARGE SCALE GENOMIC DNA]</scope>
    <source>
        <strain evidence="16">J235TASD1</strain>
    </source>
</reference>
<feature type="binding site" evidence="9">
    <location>
        <position position="275"/>
    </location>
    <ligand>
        <name>Ca(2+)</name>
        <dbReference type="ChEBI" id="CHEBI:29108"/>
        <label>2</label>
    </ligand>
</feature>
<sequence>MKSSTLLTLAAASHHAVLTLAYPGMDHTLADIYARDEVILTGRSTELLGDLLASAASTPVGTDIAGILRGSSPAAADNRLTYKAPGSLNSDACKKDRLCVWKYIADDLAAAFAGCSDRARAAIRLGFHDAAAWDRTSPYGGADGSIILSGAAGELSRRENTGLQDVAGFEKGLYDKYASHTANRPGMADIVQLAANVATVVCPGGPRIRSFAGRRDNATPGPTGRIPGPRQSAQELIDLFAAKTFTAADLVALLGAHSTSRQRTFDPSRAGASQDSTPDRWDTRYYTETRTNDNRTNVLVFPSDRNVANFGATRAQWDSFAAPGGQGRWVPAYAAAYFRMSMLGVTNMNQLTDITRVLPLPR</sequence>
<dbReference type="GO" id="GO:0020037">
    <property type="term" value="F:heme binding"/>
    <property type="evidence" value="ECO:0007669"/>
    <property type="project" value="UniProtKB-UniRule"/>
</dbReference>
<keyword evidence="3 9" id="KW-0349">Heme</keyword>
<dbReference type="InterPro" id="IPR019794">
    <property type="entry name" value="Peroxidases_AS"/>
</dbReference>
<feature type="compositionally biased region" description="Low complexity" evidence="13">
    <location>
        <begin position="219"/>
        <end position="230"/>
    </location>
</feature>
<keyword evidence="9 12" id="KW-0106">Calcium</keyword>
<dbReference type="Gene3D" id="1.10.420.10">
    <property type="entry name" value="Peroxidase, domain 2"/>
    <property type="match status" value="1"/>
</dbReference>
<feature type="binding site" evidence="9">
    <location>
        <position position="145"/>
    </location>
    <ligand>
        <name>Ca(2+)</name>
        <dbReference type="ChEBI" id="CHEBI:29108"/>
        <label>1</label>
    </ligand>
</feature>
<evidence type="ECO:0000256" key="8">
    <source>
        <dbReference type="PIRSR" id="PIRSR601621-1"/>
    </source>
</evidence>
<comment type="similarity">
    <text evidence="1 12">Belongs to the peroxidase family. Ligninase subfamily.</text>
</comment>
<dbReference type="InterPro" id="IPR044831">
    <property type="entry name" value="Ccp1-like"/>
</dbReference>
<dbReference type="InterPro" id="IPR010255">
    <property type="entry name" value="Haem_peroxidase_sf"/>
</dbReference>
<feature type="binding site" evidence="9">
    <location>
        <position position="258"/>
    </location>
    <ligand>
        <name>Ca(2+)</name>
        <dbReference type="ChEBI" id="CHEBI:29108"/>
        <label>2</label>
    </ligand>
</feature>
<keyword evidence="5 12" id="KW-0560">Oxidoreductase</keyword>
<proteinExistence type="inferred from homology"/>
<accession>A0A136IUB5</accession>
<dbReference type="GO" id="GO:0034599">
    <property type="term" value="P:cellular response to oxidative stress"/>
    <property type="evidence" value="ECO:0007669"/>
    <property type="project" value="InterPro"/>
</dbReference>
<evidence type="ECO:0000256" key="13">
    <source>
        <dbReference type="SAM" id="MobiDB-lite"/>
    </source>
</evidence>
<feature type="binding site" evidence="9">
    <location>
        <position position="141"/>
    </location>
    <ligand>
        <name>Ca(2+)</name>
        <dbReference type="ChEBI" id="CHEBI:29108"/>
        <label>1</label>
    </ligand>
</feature>